<keyword evidence="3" id="KW-1185">Reference proteome</keyword>
<accession>A0AAD7JGA0</accession>
<sequence>MSLRDSIFLFLLPYDFLCSSRSAKYVLINCLGANSAVYSDPRCRLSSPAQVCASGHGERVEQDDGSATSGLHFRRIQGPGRWDR</sequence>
<feature type="region of interest" description="Disordered" evidence="1">
    <location>
        <begin position="56"/>
        <end position="84"/>
    </location>
</feature>
<comment type="caution">
    <text evidence="2">The sequence shown here is derived from an EMBL/GenBank/DDBJ whole genome shotgun (WGS) entry which is preliminary data.</text>
</comment>
<dbReference type="Proteomes" id="UP001215280">
    <property type="component" value="Unassembled WGS sequence"/>
</dbReference>
<gene>
    <name evidence="2" type="ORF">DFH07DRAFT_813476</name>
</gene>
<evidence type="ECO:0000313" key="2">
    <source>
        <dbReference type="EMBL" id="KAJ7762790.1"/>
    </source>
</evidence>
<organism evidence="2 3">
    <name type="scientific">Mycena maculata</name>
    <dbReference type="NCBI Taxonomy" id="230809"/>
    <lineage>
        <taxon>Eukaryota</taxon>
        <taxon>Fungi</taxon>
        <taxon>Dikarya</taxon>
        <taxon>Basidiomycota</taxon>
        <taxon>Agaricomycotina</taxon>
        <taxon>Agaricomycetes</taxon>
        <taxon>Agaricomycetidae</taxon>
        <taxon>Agaricales</taxon>
        <taxon>Marasmiineae</taxon>
        <taxon>Mycenaceae</taxon>
        <taxon>Mycena</taxon>
    </lineage>
</organism>
<evidence type="ECO:0000256" key="1">
    <source>
        <dbReference type="SAM" id="MobiDB-lite"/>
    </source>
</evidence>
<protein>
    <submittedName>
        <fullName evidence="2">Uncharacterized protein</fullName>
    </submittedName>
</protein>
<name>A0AAD7JGA0_9AGAR</name>
<dbReference type="AlphaFoldDB" id="A0AAD7JGA0"/>
<evidence type="ECO:0000313" key="3">
    <source>
        <dbReference type="Proteomes" id="UP001215280"/>
    </source>
</evidence>
<reference evidence="2" key="1">
    <citation type="submission" date="2023-03" db="EMBL/GenBank/DDBJ databases">
        <title>Massive genome expansion in bonnet fungi (Mycena s.s.) driven by repeated elements and novel gene families across ecological guilds.</title>
        <authorList>
            <consortium name="Lawrence Berkeley National Laboratory"/>
            <person name="Harder C.B."/>
            <person name="Miyauchi S."/>
            <person name="Viragh M."/>
            <person name="Kuo A."/>
            <person name="Thoen E."/>
            <person name="Andreopoulos B."/>
            <person name="Lu D."/>
            <person name="Skrede I."/>
            <person name="Drula E."/>
            <person name="Henrissat B."/>
            <person name="Morin E."/>
            <person name="Kohler A."/>
            <person name="Barry K."/>
            <person name="LaButti K."/>
            <person name="Morin E."/>
            <person name="Salamov A."/>
            <person name="Lipzen A."/>
            <person name="Mereny Z."/>
            <person name="Hegedus B."/>
            <person name="Baldrian P."/>
            <person name="Stursova M."/>
            <person name="Weitz H."/>
            <person name="Taylor A."/>
            <person name="Grigoriev I.V."/>
            <person name="Nagy L.G."/>
            <person name="Martin F."/>
            <person name="Kauserud H."/>
        </authorList>
    </citation>
    <scope>NUCLEOTIDE SEQUENCE</scope>
    <source>
        <strain evidence="2">CBHHK188m</strain>
    </source>
</reference>
<dbReference type="EMBL" id="JARJLG010000042">
    <property type="protein sequence ID" value="KAJ7762790.1"/>
    <property type="molecule type" value="Genomic_DNA"/>
</dbReference>
<proteinExistence type="predicted"/>